<feature type="compositionally biased region" description="Basic and acidic residues" evidence="1">
    <location>
        <begin position="200"/>
        <end position="213"/>
    </location>
</feature>
<reference evidence="2" key="1">
    <citation type="submission" date="2014-11" db="EMBL/GenBank/DDBJ databases">
        <authorList>
            <person name="Otto D Thomas"/>
            <person name="Naeem Raeece"/>
        </authorList>
    </citation>
    <scope>NUCLEOTIDE SEQUENCE</scope>
</reference>
<feature type="compositionally biased region" description="Basic and acidic residues" evidence="1">
    <location>
        <begin position="65"/>
        <end position="74"/>
    </location>
</feature>
<dbReference type="InterPro" id="IPR043519">
    <property type="entry name" value="NT_sf"/>
</dbReference>
<feature type="compositionally biased region" description="Low complexity" evidence="1">
    <location>
        <begin position="214"/>
        <end position="226"/>
    </location>
</feature>
<dbReference type="VEuPathDB" id="CryptoDB:Cvel_15267"/>
<sequence>MRLLLSVNRKIFRRDLARAVRRTSERGAASALALRRSNLPDDLHTACSSLLQVLHTLVEQQPPPEAERQAEDPTGRGLGPGGEEEGFEVADLFAALKLQEEWEAELQSEEVARRLQREDDVRAGTEAARNVQREEEEAKASEETARRLQREEDATEGEETARRLQREEEEARSSSSTTPTPSEETARRLQREEDATEGEETARRLQREEEEARSSSSTTPTPSAAAYDGQHSELTPEEMESAQRLLSPEQNASLRKIRNGGARPVLGVHSAEDVRVLVAHTVLWTLQRRVFGGFVRDWVIGQRSASTDIDVLLHDEDDPVEMANRLTDAVEAAGVRSNDVIVRQPLQRGIAHKLEIVWAGETIEVDLVRPSDRPRSLLPLWTATRITWSWTDLACSYWRGLATSGSQSRRPSLAGTPAVTALFRVVRRHLSLLSV</sequence>
<dbReference type="EMBL" id="CDMZ01000132">
    <property type="protein sequence ID" value="CEM07540.1"/>
    <property type="molecule type" value="Genomic_DNA"/>
</dbReference>
<dbReference type="AlphaFoldDB" id="A0A0G4F5R5"/>
<name>A0A0G4F5R5_9ALVE</name>
<feature type="compositionally biased region" description="Basic and acidic residues" evidence="1">
    <location>
        <begin position="159"/>
        <end position="172"/>
    </location>
</feature>
<feature type="compositionally biased region" description="Basic and acidic residues" evidence="1">
    <location>
        <begin position="184"/>
        <end position="193"/>
    </location>
</feature>
<protein>
    <submittedName>
        <fullName evidence="2">Uncharacterized protein</fullName>
    </submittedName>
</protein>
<feature type="compositionally biased region" description="Low complexity" evidence="1">
    <location>
        <begin position="173"/>
        <end position="183"/>
    </location>
</feature>
<accession>A0A0G4F5R5</accession>
<proteinExistence type="predicted"/>
<evidence type="ECO:0000256" key="1">
    <source>
        <dbReference type="SAM" id="MobiDB-lite"/>
    </source>
</evidence>
<organism evidence="2">
    <name type="scientific">Chromera velia CCMP2878</name>
    <dbReference type="NCBI Taxonomy" id="1169474"/>
    <lineage>
        <taxon>Eukaryota</taxon>
        <taxon>Sar</taxon>
        <taxon>Alveolata</taxon>
        <taxon>Colpodellida</taxon>
        <taxon>Chromeraceae</taxon>
        <taxon>Chromera</taxon>
    </lineage>
</organism>
<feature type="region of interest" description="Disordered" evidence="1">
    <location>
        <begin position="117"/>
        <end position="229"/>
    </location>
</feature>
<dbReference type="Gene3D" id="3.30.460.10">
    <property type="entry name" value="Beta Polymerase, domain 2"/>
    <property type="match status" value="1"/>
</dbReference>
<feature type="compositionally biased region" description="Basic and acidic residues" evidence="1">
    <location>
        <begin position="131"/>
        <end position="152"/>
    </location>
</feature>
<feature type="region of interest" description="Disordered" evidence="1">
    <location>
        <begin position="61"/>
        <end position="84"/>
    </location>
</feature>
<evidence type="ECO:0000313" key="2">
    <source>
        <dbReference type="EMBL" id="CEM07540.1"/>
    </source>
</evidence>
<gene>
    <name evidence="2" type="ORF">Cvel_15267</name>
</gene>